<feature type="transmembrane region" description="Helical" evidence="1">
    <location>
        <begin position="29"/>
        <end position="47"/>
    </location>
</feature>
<dbReference type="PANTHER" id="PTHR12224">
    <property type="entry name" value="BETA-1,4-MANNOSYL-GLYCOPROTEIN BETA-1,4-N-ACETYLGLUCOSAMINYL-TRANSFERASE"/>
    <property type="match status" value="1"/>
</dbReference>
<gene>
    <name evidence="2" type="ORF">ACHAWU_007763</name>
</gene>
<accession>A0ABD3MLJ6</accession>
<keyword evidence="1" id="KW-0812">Transmembrane</keyword>
<evidence type="ECO:0000313" key="2">
    <source>
        <dbReference type="EMBL" id="KAL3763057.1"/>
    </source>
</evidence>
<comment type="caution">
    <text evidence="2">The sequence shown here is derived from an EMBL/GenBank/DDBJ whole genome shotgun (WGS) entry which is preliminary data.</text>
</comment>
<organism evidence="2 3">
    <name type="scientific">Discostella pseudostelligera</name>
    <dbReference type="NCBI Taxonomy" id="259834"/>
    <lineage>
        <taxon>Eukaryota</taxon>
        <taxon>Sar</taxon>
        <taxon>Stramenopiles</taxon>
        <taxon>Ochrophyta</taxon>
        <taxon>Bacillariophyta</taxon>
        <taxon>Coscinodiscophyceae</taxon>
        <taxon>Thalassiosirophycidae</taxon>
        <taxon>Stephanodiscales</taxon>
        <taxon>Stephanodiscaceae</taxon>
        <taxon>Discostella</taxon>
    </lineage>
</organism>
<proteinExistence type="predicted"/>
<dbReference type="Proteomes" id="UP001530293">
    <property type="component" value="Unassembled WGS sequence"/>
</dbReference>
<dbReference type="PANTHER" id="PTHR12224:SF0">
    <property type="entry name" value="BETA-1,4-MANNOSYL-GLYCOPROTEIN 4-BETA-N-ACETYLGLUCOSAMINYLTRANSFERASE"/>
    <property type="match status" value="1"/>
</dbReference>
<dbReference type="InterPro" id="IPR006813">
    <property type="entry name" value="Glyco_trans_17"/>
</dbReference>
<keyword evidence="1" id="KW-0472">Membrane</keyword>
<keyword evidence="1" id="KW-1133">Transmembrane helix</keyword>
<evidence type="ECO:0000313" key="3">
    <source>
        <dbReference type="Proteomes" id="UP001530293"/>
    </source>
</evidence>
<reference evidence="2 3" key="1">
    <citation type="submission" date="2024-10" db="EMBL/GenBank/DDBJ databases">
        <title>Updated reference genomes for cyclostephanoid diatoms.</title>
        <authorList>
            <person name="Roberts W.R."/>
            <person name="Alverson A.J."/>
        </authorList>
    </citation>
    <scope>NUCLEOTIDE SEQUENCE [LARGE SCALE GENOMIC DNA]</scope>
    <source>
        <strain evidence="2 3">AJA232-27</strain>
    </source>
</reference>
<evidence type="ECO:0008006" key="4">
    <source>
        <dbReference type="Google" id="ProtNLM"/>
    </source>
</evidence>
<name>A0ABD3MLJ6_9STRA</name>
<evidence type="ECO:0000256" key="1">
    <source>
        <dbReference type="SAM" id="Phobius"/>
    </source>
</evidence>
<dbReference type="EMBL" id="JALLBG020000129">
    <property type="protein sequence ID" value="KAL3763057.1"/>
    <property type="molecule type" value="Genomic_DNA"/>
</dbReference>
<protein>
    <recommendedName>
        <fullName evidence="4">Glycosyltransferase family 31 protein</fullName>
    </recommendedName>
</protein>
<keyword evidence="3" id="KW-1185">Reference proteome</keyword>
<dbReference type="AlphaFoldDB" id="A0ABD3MLJ6"/>
<sequence>MMAAVFINRPLSGKQTRFRHGGVGLRKRTVMANWLLLVLLASTFYVLRHLNLTGLSAVREAIAVREAMYNLNSPLQTMQPLLHPRVYEIESLKHITLAHGTFYFGLHSHQVQIDPTYEPLLNSMQQELLDDDVIDVQKEKERCERYNYELVDEANPKRRRLFLGSLLGDDSMEVLRAHGTEAYNIFHTVSFIESNSTLNMSPKKWKYHDRENPSERLNTLYQLFGPKTKVSVEYYVTSLEELFGSQSDLSLEYCQREGSAHRWALNGMRPDDIGILSDADETFTRDFLRAMQICDVPEFRPNQDCMRPKVLASTIVMESSPNCVTKDRRWWHPDAILGECVEHVGNSSLHPPAKREYNDRHGLRAQGHGSHGNFTAYWSENSLEPDSGVYPTWKGVDFRRAGGGSQATEVDGSPTGYHFHNFFTGSEAIHVKYHTYGHAAKDAMDKPLWELHDDIQLAVDCATGRSNEKLELNTSSSEWPIYYLNDVIRRRRHGAWQSIVAAEEEYWTSAQNKFGKEYNATKYLQS</sequence>